<dbReference type="InterPro" id="IPR031578">
    <property type="entry name" value="TipE"/>
</dbReference>
<keyword evidence="2" id="KW-0472">Membrane</keyword>
<evidence type="ECO:0000313" key="3">
    <source>
        <dbReference type="EMBL" id="CAB3374641.1"/>
    </source>
</evidence>
<feature type="region of interest" description="Disordered" evidence="1">
    <location>
        <begin position="1"/>
        <end position="32"/>
    </location>
</feature>
<dbReference type="PANTHER" id="PTHR12335">
    <property type="entry name" value="TIPE PROTEIN TEMPERATURE-INDUCED PARALYTIC E"/>
    <property type="match status" value="1"/>
</dbReference>
<gene>
    <name evidence="3" type="ORF">CLODIP_2_CD13502</name>
</gene>
<dbReference type="GO" id="GO:0002028">
    <property type="term" value="P:regulation of sodium ion transport"/>
    <property type="evidence" value="ECO:0007669"/>
    <property type="project" value="TreeGrafter"/>
</dbReference>
<comment type="caution">
    <text evidence="3">The sequence shown here is derived from an EMBL/GenBank/DDBJ whole genome shotgun (WGS) entry which is preliminary data.</text>
</comment>
<dbReference type="Pfam" id="PF16972">
    <property type="entry name" value="TipE"/>
    <property type="match status" value="2"/>
</dbReference>
<dbReference type="GO" id="GO:0017080">
    <property type="term" value="F:sodium channel regulator activity"/>
    <property type="evidence" value="ECO:0007669"/>
    <property type="project" value="TreeGrafter"/>
</dbReference>
<feature type="compositionally biased region" description="Acidic residues" evidence="1">
    <location>
        <begin position="71"/>
        <end position="81"/>
    </location>
</feature>
<accession>A0A8S1D3F6</accession>
<organism evidence="3 4">
    <name type="scientific">Cloeon dipterum</name>
    <dbReference type="NCBI Taxonomy" id="197152"/>
    <lineage>
        <taxon>Eukaryota</taxon>
        <taxon>Metazoa</taxon>
        <taxon>Ecdysozoa</taxon>
        <taxon>Arthropoda</taxon>
        <taxon>Hexapoda</taxon>
        <taxon>Insecta</taxon>
        <taxon>Pterygota</taxon>
        <taxon>Palaeoptera</taxon>
        <taxon>Ephemeroptera</taxon>
        <taxon>Pisciforma</taxon>
        <taxon>Baetidae</taxon>
        <taxon>Cloeon</taxon>
    </lineage>
</organism>
<feature type="region of interest" description="Disordered" evidence="1">
    <location>
        <begin position="49"/>
        <end position="83"/>
    </location>
</feature>
<dbReference type="AlphaFoldDB" id="A0A8S1D3F6"/>
<keyword evidence="2" id="KW-1133">Transmembrane helix</keyword>
<dbReference type="Proteomes" id="UP000494165">
    <property type="component" value="Unassembled WGS sequence"/>
</dbReference>
<keyword evidence="2" id="KW-0812">Transmembrane</keyword>
<evidence type="ECO:0008006" key="5">
    <source>
        <dbReference type="Google" id="ProtNLM"/>
    </source>
</evidence>
<feature type="transmembrane region" description="Helical" evidence="2">
    <location>
        <begin position="112"/>
        <end position="133"/>
    </location>
</feature>
<proteinExistence type="predicted"/>
<dbReference type="EMBL" id="CADEPI010000101">
    <property type="protein sequence ID" value="CAB3374641.1"/>
    <property type="molecule type" value="Genomic_DNA"/>
</dbReference>
<dbReference type="GO" id="GO:0005886">
    <property type="term" value="C:plasma membrane"/>
    <property type="evidence" value="ECO:0007669"/>
    <property type="project" value="TreeGrafter"/>
</dbReference>
<evidence type="ECO:0000256" key="2">
    <source>
        <dbReference type="SAM" id="Phobius"/>
    </source>
</evidence>
<keyword evidence="4" id="KW-1185">Reference proteome</keyword>
<evidence type="ECO:0000256" key="1">
    <source>
        <dbReference type="SAM" id="MobiDB-lite"/>
    </source>
</evidence>
<sequence>MFPIRRFYTPHSSKNETSSLQPGSLSSGLGSRLGGLAGSTYERVGEEHHPHAMQHHHHHPSIDHHRPLSTEPDETDEDEPNAEQAAAAMGDLGPDGLPIVPLKEKVKFYTSLCFGTTAILAVFAFLFLIPFIVDPAISSLAADFEQQPVTCVVSSFETAIGLKNCTWSSCREGCTTAALKCTLIKVNYSRTPFDEARQGRGGNSLQLDFNVTDTKFFVNTEGCGYPPKVNCSEFARKYRLLGDAHFPCYFSRTYPELVVAEYSWDKTVRNLVLALVAPPVVFGITVGTLIFWYCPGCSKEKADETGDGEELQVEDEVY</sequence>
<protein>
    <recommendedName>
        <fullName evidence="5">Protein tipE</fullName>
    </recommendedName>
</protein>
<reference evidence="3 4" key="1">
    <citation type="submission" date="2020-04" db="EMBL/GenBank/DDBJ databases">
        <authorList>
            <person name="Alioto T."/>
            <person name="Alioto T."/>
            <person name="Gomez Garrido J."/>
        </authorList>
    </citation>
    <scope>NUCLEOTIDE SEQUENCE [LARGE SCALE GENOMIC DNA]</scope>
</reference>
<feature type="transmembrane region" description="Helical" evidence="2">
    <location>
        <begin position="271"/>
        <end position="294"/>
    </location>
</feature>
<name>A0A8S1D3F6_9INSE</name>
<feature type="compositionally biased region" description="Low complexity" evidence="1">
    <location>
        <begin position="18"/>
        <end position="30"/>
    </location>
</feature>
<evidence type="ECO:0000313" key="4">
    <source>
        <dbReference type="Proteomes" id="UP000494165"/>
    </source>
</evidence>
<dbReference type="PANTHER" id="PTHR12335:SF5">
    <property type="entry name" value="IP20336P"/>
    <property type="match status" value="1"/>
</dbReference>
<dbReference type="OrthoDB" id="8175770at2759"/>